<dbReference type="GO" id="GO:0042554">
    <property type="term" value="P:superoxide anion generation"/>
    <property type="evidence" value="ECO:0007669"/>
    <property type="project" value="TreeGrafter"/>
</dbReference>
<evidence type="ECO:0000256" key="2">
    <source>
        <dbReference type="SAM" id="Phobius"/>
    </source>
</evidence>
<name>A0A812KSU2_9DINO</name>
<sequence length="127" mass="13766">MLPDEAVVLQVTGPFGAPAQKVWGFDVLMVVGAGIGVTPFASILRSVQLRAKQRETIMNAATRPSNWRSVMANSPGNAPVEDPRAGLEKLVDNLVVARKIADVMVMHEIKVDSSVAFRRACKEKELP</sequence>
<dbReference type="PANTHER" id="PTHR11972">
    <property type="entry name" value="NADPH OXIDASE"/>
    <property type="match status" value="1"/>
</dbReference>
<keyword evidence="2" id="KW-0472">Membrane</keyword>
<dbReference type="PRINTS" id="PR00466">
    <property type="entry name" value="GP91PHOX"/>
</dbReference>
<accession>A0A812KSU2</accession>
<dbReference type="AlphaFoldDB" id="A0A812KSU2"/>
<evidence type="ECO:0000256" key="1">
    <source>
        <dbReference type="ARBA" id="ARBA00023002"/>
    </source>
</evidence>
<reference evidence="3" key="1">
    <citation type="submission" date="2021-02" db="EMBL/GenBank/DDBJ databases">
        <authorList>
            <person name="Dougan E. K."/>
            <person name="Rhodes N."/>
            <person name="Thang M."/>
            <person name="Chan C."/>
        </authorList>
    </citation>
    <scope>NUCLEOTIDE SEQUENCE</scope>
</reference>
<proteinExistence type="predicted"/>
<evidence type="ECO:0000313" key="4">
    <source>
        <dbReference type="Proteomes" id="UP000601435"/>
    </source>
</evidence>
<dbReference type="GO" id="GO:0043020">
    <property type="term" value="C:NADPH oxidase complex"/>
    <property type="evidence" value="ECO:0007669"/>
    <property type="project" value="TreeGrafter"/>
</dbReference>
<gene>
    <name evidence="3" type="primary">noxA</name>
    <name evidence="3" type="ORF">SNEC2469_LOCUS3900</name>
</gene>
<dbReference type="PANTHER" id="PTHR11972:SF153">
    <property type="entry name" value="SUPEROXIDE-GENERATING NADPH OXIDASE HEAVY CHAIN SUBUNIT A"/>
    <property type="match status" value="1"/>
</dbReference>
<comment type="caution">
    <text evidence="3">The sequence shown here is derived from an EMBL/GenBank/DDBJ whole genome shotgun (WGS) entry which is preliminary data.</text>
</comment>
<dbReference type="Gene3D" id="3.40.50.80">
    <property type="entry name" value="Nucleotide-binding domain of ferredoxin-NADP reductase (FNR) module"/>
    <property type="match status" value="1"/>
</dbReference>
<protein>
    <submittedName>
        <fullName evidence="3">NoxA protein</fullName>
    </submittedName>
</protein>
<keyword evidence="4" id="KW-1185">Reference proteome</keyword>
<dbReference type="InterPro" id="IPR039261">
    <property type="entry name" value="FNR_nucleotide-bd"/>
</dbReference>
<keyword evidence="2" id="KW-1133">Transmembrane helix</keyword>
<keyword evidence="1" id="KW-0560">Oxidoreductase</keyword>
<organism evidence="3 4">
    <name type="scientific">Symbiodinium necroappetens</name>
    <dbReference type="NCBI Taxonomy" id="1628268"/>
    <lineage>
        <taxon>Eukaryota</taxon>
        <taxon>Sar</taxon>
        <taxon>Alveolata</taxon>
        <taxon>Dinophyceae</taxon>
        <taxon>Suessiales</taxon>
        <taxon>Symbiodiniaceae</taxon>
        <taxon>Symbiodinium</taxon>
    </lineage>
</organism>
<evidence type="ECO:0000313" key="3">
    <source>
        <dbReference type="EMBL" id="CAE7235402.1"/>
    </source>
</evidence>
<dbReference type="SUPFAM" id="SSF52343">
    <property type="entry name" value="Ferredoxin reductase-like, C-terminal NADP-linked domain"/>
    <property type="match status" value="1"/>
</dbReference>
<dbReference type="InterPro" id="IPR000778">
    <property type="entry name" value="Cyt_b245_heavy_chain"/>
</dbReference>
<feature type="transmembrane region" description="Helical" evidence="2">
    <location>
        <begin position="22"/>
        <end position="44"/>
    </location>
</feature>
<dbReference type="GO" id="GO:0016175">
    <property type="term" value="F:superoxide-generating NAD(P)H oxidase activity"/>
    <property type="evidence" value="ECO:0007669"/>
    <property type="project" value="TreeGrafter"/>
</dbReference>
<dbReference type="Proteomes" id="UP000601435">
    <property type="component" value="Unassembled WGS sequence"/>
</dbReference>
<dbReference type="EMBL" id="CAJNJA010008335">
    <property type="protein sequence ID" value="CAE7235402.1"/>
    <property type="molecule type" value="Genomic_DNA"/>
</dbReference>
<dbReference type="InterPro" id="IPR050369">
    <property type="entry name" value="RBOH/FRE"/>
</dbReference>
<dbReference type="GO" id="GO:0006952">
    <property type="term" value="P:defense response"/>
    <property type="evidence" value="ECO:0007669"/>
    <property type="project" value="TreeGrafter"/>
</dbReference>
<keyword evidence="2" id="KW-0812">Transmembrane</keyword>
<dbReference type="OrthoDB" id="418536at2759"/>